<dbReference type="Gene3D" id="1.20.1250.20">
    <property type="entry name" value="MFS general substrate transporter like domains"/>
    <property type="match status" value="2"/>
</dbReference>
<evidence type="ECO:0000256" key="2">
    <source>
        <dbReference type="ARBA" id="ARBA00022448"/>
    </source>
</evidence>
<keyword evidence="2" id="KW-0813">Transport</keyword>
<dbReference type="Proteomes" id="UP000777438">
    <property type="component" value="Unassembled WGS sequence"/>
</dbReference>
<evidence type="ECO:0000313" key="11">
    <source>
        <dbReference type="Proteomes" id="UP000777438"/>
    </source>
</evidence>
<keyword evidence="4 8" id="KW-1133">Transmembrane helix</keyword>
<evidence type="ECO:0000256" key="4">
    <source>
        <dbReference type="ARBA" id="ARBA00022989"/>
    </source>
</evidence>
<accession>A0A9P8VSV0</accession>
<dbReference type="OrthoDB" id="2985014at2759"/>
<keyword evidence="5 8" id="KW-0472">Membrane</keyword>
<dbReference type="GO" id="GO:0022857">
    <property type="term" value="F:transmembrane transporter activity"/>
    <property type="evidence" value="ECO:0007669"/>
    <property type="project" value="InterPro"/>
</dbReference>
<evidence type="ECO:0000256" key="6">
    <source>
        <dbReference type="ARBA" id="ARBA00023180"/>
    </source>
</evidence>
<dbReference type="PROSITE" id="PS50850">
    <property type="entry name" value="MFS"/>
    <property type="match status" value="1"/>
</dbReference>
<feature type="transmembrane region" description="Helical" evidence="8">
    <location>
        <begin position="360"/>
        <end position="378"/>
    </location>
</feature>
<dbReference type="InterPro" id="IPR036259">
    <property type="entry name" value="MFS_trans_sf"/>
</dbReference>
<feature type="transmembrane region" description="Helical" evidence="8">
    <location>
        <begin position="299"/>
        <end position="319"/>
    </location>
</feature>
<comment type="caution">
    <text evidence="10">The sequence shown here is derived from an EMBL/GenBank/DDBJ whole genome shotgun (WGS) entry which is preliminary data.</text>
</comment>
<comment type="subcellular location">
    <subcellularLocation>
        <location evidence="1">Membrane</location>
        <topology evidence="1">Multi-pass membrane protein</topology>
    </subcellularLocation>
</comment>
<feature type="domain" description="Major facilitator superfamily (MFS) profile" evidence="9">
    <location>
        <begin position="60"/>
        <end position="504"/>
    </location>
</feature>
<evidence type="ECO:0000259" key="9">
    <source>
        <dbReference type="PROSITE" id="PS50850"/>
    </source>
</evidence>
<feature type="transmembrane region" description="Helical" evidence="8">
    <location>
        <begin position="157"/>
        <end position="177"/>
    </location>
</feature>
<dbReference type="PANTHER" id="PTHR43791:SF32">
    <property type="entry name" value="MAJOR FACILITATOR SUPERFAMILY (MFS) PROFILE DOMAIN-CONTAINING PROTEIN"/>
    <property type="match status" value="1"/>
</dbReference>
<keyword evidence="11" id="KW-1185">Reference proteome</keyword>
<feature type="transmembrane region" description="Helical" evidence="8">
    <location>
        <begin position="127"/>
        <end position="145"/>
    </location>
</feature>
<dbReference type="AlphaFoldDB" id="A0A9P8VSV0"/>
<keyword evidence="3 8" id="KW-0812">Transmembrane</keyword>
<gene>
    <name evidence="10" type="ORF">B0T10DRAFT_500427</name>
</gene>
<feature type="transmembrane region" description="Helical" evidence="8">
    <location>
        <begin position="56"/>
        <end position="73"/>
    </location>
</feature>
<dbReference type="PANTHER" id="PTHR43791">
    <property type="entry name" value="PERMEASE-RELATED"/>
    <property type="match status" value="1"/>
</dbReference>
<evidence type="ECO:0000256" key="3">
    <source>
        <dbReference type="ARBA" id="ARBA00022692"/>
    </source>
</evidence>
<evidence type="ECO:0000256" key="8">
    <source>
        <dbReference type="SAM" id="Phobius"/>
    </source>
</evidence>
<name>A0A9P8VSV0_9HYPO</name>
<dbReference type="Pfam" id="PF07690">
    <property type="entry name" value="MFS_1"/>
    <property type="match status" value="1"/>
</dbReference>
<keyword evidence="6" id="KW-0325">Glycoprotein</keyword>
<feature type="transmembrane region" description="Helical" evidence="8">
    <location>
        <begin position="222"/>
        <end position="242"/>
    </location>
</feature>
<organism evidence="10 11">
    <name type="scientific">Thelonectria olida</name>
    <dbReference type="NCBI Taxonomy" id="1576542"/>
    <lineage>
        <taxon>Eukaryota</taxon>
        <taxon>Fungi</taxon>
        <taxon>Dikarya</taxon>
        <taxon>Ascomycota</taxon>
        <taxon>Pezizomycotina</taxon>
        <taxon>Sordariomycetes</taxon>
        <taxon>Hypocreomycetidae</taxon>
        <taxon>Hypocreales</taxon>
        <taxon>Nectriaceae</taxon>
        <taxon>Thelonectria</taxon>
    </lineage>
</organism>
<feature type="transmembrane region" description="Helical" evidence="8">
    <location>
        <begin position="189"/>
        <end position="210"/>
    </location>
</feature>
<dbReference type="SUPFAM" id="SSF103473">
    <property type="entry name" value="MFS general substrate transporter"/>
    <property type="match status" value="1"/>
</dbReference>
<dbReference type="EMBL" id="JAGPYM010000052">
    <property type="protein sequence ID" value="KAH6871639.1"/>
    <property type="molecule type" value="Genomic_DNA"/>
</dbReference>
<reference evidence="10 11" key="1">
    <citation type="journal article" date="2021" name="Nat. Commun.">
        <title>Genetic determinants of endophytism in the Arabidopsis root mycobiome.</title>
        <authorList>
            <person name="Mesny F."/>
            <person name="Miyauchi S."/>
            <person name="Thiergart T."/>
            <person name="Pickel B."/>
            <person name="Atanasova L."/>
            <person name="Karlsson M."/>
            <person name="Huettel B."/>
            <person name="Barry K.W."/>
            <person name="Haridas S."/>
            <person name="Chen C."/>
            <person name="Bauer D."/>
            <person name="Andreopoulos W."/>
            <person name="Pangilinan J."/>
            <person name="LaButti K."/>
            <person name="Riley R."/>
            <person name="Lipzen A."/>
            <person name="Clum A."/>
            <person name="Drula E."/>
            <person name="Henrissat B."/>
            <person name="Kohler A."/>
            <person name="Grigoriev I.V."/>
            <person name="Martin F.M."/>
            <person name="Hacquard S."/>
        </authorList>
    </citation>
    <scope>NUCLEOTIDE SEQUENCE [LARGE SCALE GENOMIC DNA]</scope>
    <source>
        <strain evidence="10 11">MPI-CAGE-CH-0241</strain>
    </source>
</reference>
<dbReference type="InterPro" id="IPR011701">
    <property type="entry name" value="MFS"/>
</dbReference>
<feature type="transmembrane region" description="Helical" evidence="8">
    <location>
        <begin position="426"/>
        <end position="446"/>
    </location>
</feature>
<evidence type="ECO:0000256" key="1">
    <source>
        <dbReference type="ARBA" id="ARBA00004141"/>
    </source>
</evidence>
<feature type="transmembrane region" description="Helical" evidence="8">
    <location>
        <begin position="390"/>
        <end position="406"/>
    </location>
</feature>
<feature type="region of interest" description="Disordered" evidence="7">
    <location>
        <begin position="1"/>
        <end position="26"/>
    </location>
</feature>
<sequence length="504" mass="55850">MALLECPPRGPQTSLDEPREKGSGAPAPTIAELFSTSFDTDPTCDPAIEARARRKVDRSVLVLLVLGLFVFQLDRMNLASALTGGFADDIHVDQATINLGNQLMFATVVVFEIPCNMALQRFGTRKWISGQVFMFGLVATTQVFIRNRAGFLAARVALGFAEAGYTPGAMYTLSLWYKPSELAKRISVFFFGMFGGNAISPILASLILRLDGRHGIHGWQWIFLLEGLLTIVVSILIFLFLLESPDFPRSLTGLSFVSFSGDEQQVLQTRLEGRNVGHSRGKMVDLKTVWKTVSHYRRWPHYVSTLVVFSTFSPLSTYSPSIIVSLGFDRLTANALAAVGASLALPVVFSFGYLSDRTNRRGATVISAQLCYLVILIVARQTHPHVEGKWSRWGLWTAVNAFAVGYHPVHNSWTQLNCHEPAERSIALAMWVMSATTGLMIGAQYFQADDKPFYQNGLRTMVIMVSVGVVFATIQLIIYKVHNNRVDAGKRQLGDERLLITYTP</sequence>
<feature type="transmembrane region" description="Helical" evidence="8">
    <location>
        <begin position="331"/>
        <end position="354"/>
    </location>
</feature>
<dbReference type="GO" id="GO:0016020">
    <property type="term" value="C:membrane"/>
    <property type="evidence" value="ECO:0007669"/>
    <property type="project" value="UniProtKB-SubCell"/>
</dbReference>
<evidence type="ECO:0000313" key="10">
    <source>
        <dbReference type="EMBL" id="KAH6871639.1"/>
    </source>
</evidence>
<proteinExistence type="predicted"/>
<dbReference type="InterPro" id="IPR020846">
    <property type="entry name" value="MFS_dom"/>
</dbReference>
<evidence type="ECO:0000256" key="7">
    <source>
        <dbReference type="SAM" id="MobiDB-lite"/>
    </source>
</evidence>
<protein>
    <submittedName>
        <fullName evidence="10">Major facilitator superfamily domain-containing protein</fullName>
    </submittedName>
</protein>
<feature type="transmembrane region" description="Helical" evidence="8">
    <location>
        <begin position="458"/>
        <end position="478"/>
    </location>
</feature>
<evidence type="ECO:0000256" key="5">
    <source>
        <dbReference type="ARBA" id="ARBA00023136"/>
    </source>
</evidence>